<accession>A0ABU4GZZ8</accession>
<reference evidence="2 3" key="1">
    <citation type="submission" date="2023-11" db="EMBL/GenBank/DDBJ databases">
        <title>Draft genome sequence of Microbacterium arthrosphaerae JCM 30492.</title>
        <authorList>
            <person name="Zhang G."/>
            <person name="Ding Y."/>
        </authorList>
    </citation>
    <scope>NUCLEOTIDE SEQUENCE [LARGE SCALE GENOMIC DNA]</scope>
    <source>
        <strain evidence="2 3">JCM 30492</strain>
    </source>
</reference>
<organism evidence="2 3">
    <name type="scientific">Microbacterium arthrosphaerae</name>
    <dbReference type="NCBI Taxonomy" id="792652"/>
    <lineage>
        <taxon>Bacteria</taxon>
        <taxon>Bacillati</taxon>
        <taxon>Actinomycetota</taxon>
        <taxon>Actinomycetes</taxon>
        <taxon>Micrococcales</taxon>
        <taxon>Microbacteriaceae</taxon>
        <taxon>Microbacterium</taxon>
    </lineage>
</organism>
<dbReference type="EMBL" id="JAWQEV010000002">
    <property type="protein sequence ID" value="MDW4572595.1"/>
    <property type="molecule type" value="Genomic_DNA"/>
</dbReference>
<name>A0ABU4GZZ8_9MICO</name>
<dbReference type="Gene3D" id="3.40.1350.10">
    <property type="match status" value="1"/>
</dbReference>
<keyword evidence="2" id="KW-0378">Hydrolase</keyword>
<dbReference type="RefSeq" id="WP_318353120.1">
    <property type="nucleotide sequence ID" value="NZ_JAWQEV010000002.1"/>
</dbReference>
<dbReference type="InterPro" id="IPR011335">
    <property type="entry name" value="Restrct_endonuc-II-like"/>
</dbReference>
<proteinExistence type="predicted"/>
<keyword evidence="2" id="KW-0540">Nuclease</keyword>
<protein>
    <submittedName>
        <fullName evidence="2">Restriction endonuclease</fullName>
        <ecNumber evidence="2">3.1.21.-</ecNumber>
    </submittedName>
</protein>
<feature type="domain" description="Restriction endonuclease type IV Mrr" evidence="1">
    <location>
        <begin position="177"/>
        <end position="278"/>
    </location>
</feature>
<keyword evidence="2" id="KW-0255">Endonuclease</keyword>
<dbReference type="Proteomes" id="UP001283109">
    <property type="component" value="Unassembled WGS sequence"/>
</dbReference>
<evidence type="ECO:0000259" key="1">
    <source>
        <dbReference type="Pfam" id="PF04471"/>
    </source>
</evidence>
<evidence type="ECO:0000313" key="3">
    <source>
        <dbReference type="Proteomes" id="UP001283109"/>
    </source>
</evidence>
<dbReference type="InterPro" id="IPR011856">
    <property type="entry name" value="tRNA_endonuc-like_dom_sf"/>
</dbReference>
<dbReference type="SUPFAM" id="SSF52980">
    <property type="entry name" value="Restriction endonuclease-like"/>
    <property type="match status" value="1"/>
</dbReference>
<dbReference type="GO" id="GO:0004519">
    <property type="term" value="F:endonuclease activity"/>
    <property type="evidence" value="ECO:0007669"/>
    <property type="project" value="UniProtKB-KW"/>
</dbReference>
<keyword evidence="3" id="KW-1185">Reference proteome</keyword>
<dbReference type="InterPro" id="IPR007560">
    <property type="entry name" value="Restrct_endonuc_IV_Mrr"/>
</dbReference>
<dbReference type="EC" id="3.1.21.-" evidence="2"/>
<gene>
    <name evidence="2" type="ORF">R8Z58_07355</name>
</gene>
<dbReference type="GO" id="GO:0016787">
    <property type="term" value="F:hydrolase activity"/>
    <property type="evidence" value="ECO:0007669"/>
    <property type="project" value="UniProtKB-KW"/>
</dbReference>
<comment type="caution">
    <text evidence="2">The sequence shown here is derived from an EMBL/GenBank/DDBJ whole genome shotgun (WGS) entry which is preliminary data.</text>
</comment>
<evidence type="ECO:0000313" key="2">
    <source>
        <dbReference type="EMBL" id="MDW4572595.1"/>
    </source>
</evidence>
<dbReference type="Pfam" id="PF04471">
    <property type="entry name" value="Mrr_cat"/>
    <property type="match status" value="1"/>
</dbReference>
<sequence length="295" mass="32566">MSFKVTERDGMWAWRLGLQFGAWHPTPDRDLGALGREWIRYANPHLNQVTDIAGRRYFGVGRESPGESQLTDEQLRKLFRPFLQELAETSTYAFEAAIYYRRSMRQLTGYDPRIADANERKVSDFARDVDGFLGRNPDLQFFLRSVLATDGSQARVMPAPAPPRPEPPAPQPYGVSHVGAEYLVAAWMRHLGALDAKPTKVSGDGGIDVVSARYIAQVKNLGPAAAVPIAHIRDLAGVASVDTRKAAMFTSGVYSSGGSEFADRAGIALFRYDAVRGWLGAVNEHARRARAEGMR</sequence>